<dbReference type="InterPro" id="IPR024072">
    <property type="entry name" value="DHFR-like_dom_sf"/>
</dbReference>
<dbReference type="PANTHER" id="PTHR48069:SF3">
    <property type="entry name" value="DIHYDROFOLATE REDUCTASE"/>
    <property type="match status" value="1"/>
</dbReference>
<dbReference type="GO" id="GO:0006730">
    <property type="term" value="P:one-carbon metabolic process"/>
    <property type="evidence" value="ECO:0007669"/>
    <property type="project" value="UniProtKB-KW"/>
</dbReference>
<evidence type="ECO:0000256" key="2">
    <source>
        <dbReference type="ARBA" id="ARBA00009539"/>
    </source>
</evidence>
<comment type="similarity">
    <text evidence="2 8 9">Belongs to the dihydrofolate reductase family.</text>
</comment>
<evidence type="ECO:0000313" key="11">
    <source>
        <dbReference type="EMBL" id="RCL73355.1"/>
    </source>
</evidence>
<dbReference type="PROSITE" id="PS00075">
    <property type="entry name" value="DHFR_1"/>
    <property type="match status" value="1"/>
</dbReference>
<dbReference type="GO" id="GO:0050661">
    <property type="term" value="F:NADP binding"/>
    <property type="evidence" value="ECO:0007669"/>
    <property type="project" value="InterPro"/>
</dbReference>
<dbReference type="Gene3D" id="3.40.430.10">
    <property type="entry name" value="Dihydrofolate Reductase, subunit A"/>
    <property type="match status" value="1"/>
</dbReference>
<comment type="pathway">
    <text evidence="1 8">Cofactor biosynthesis; tetrahydrofolate biosynthesis; 5,6,7,8-tetrahydrofolate from 7,8-dihydrofolate: step 1/1.</text>
</comment>
<dbReference type="GO" id="GO:0005829">
    <property type="term" value="C:cytosol"/>
    <property type="evidence" value="ECO:0007669"/>
    <property type="project" value="TreeGrafter"/>
</dbReference>
<dbReference type="Pfam" id="PF00186">
    <property type="entry name" value="DHFR_1"/>
    <property type="match status" value="1"/>
</dbReference>
<evidence type="ECO:0000259" key="10">
    <source>
        <dbReference type="PROSITE" id="PS51330"/>
    </source>
</evidence>
<dbReference type="GO" id="GO:0046452">
    <property type="term" value="P:dihydrofolate metabolic process"/>
    <property type="evidence" value="ECO:0007669"/>
    <property type="project" value="TreeGrafter"/>
</dbReference>
<dbReference type="CDD" id="cd00209">
    <property type="entry name" value="DHFR"/>
    <property type="match status" value="1"/>
</dbReference>
<dbReference type="EMBL" id="QOQD01000007">
    <property type="protein sequence ID" value="RCL73355.1"/>
    <property type="molecule type" value="Genomic_DNA"/>
</dbReference>
<dbReference type="AlphaFoldDB" id="A0A368DQ68"/>
<evidence type="ECO:0000256" key="8">
    <source>
        <dbReference type="PIRNR" id="PIRNR000194"/>
    </source>
</evidence>
<dbReference type="InterPro" id="IPR017925">
    <property type="entry name" value="DHFR_CS"/>
</dbReference>
<dbReference type="EC" id="1.5.1.3" evidence="3 8"/>
<dbReference type="PANTHER" id="PTHR48069">
    <property type="entry name" value="DIHYDROFOLATE REDUCTASE"/>
    <property type="match status" value="1"/>
</dbReference>
<dbReference type="InterPro" id="IPR001796">
    <property type="entry name" value="DHFR_dom"/>
</dbReference>
<evidence type="ECO:0000256" key="7">
    <source>
        <dbReference type="ARBA" id="ARBA00025067"/>
    </source>
</evidence>
<evidence type="ECO:0000256" key="3">
    <source>
        <dbReference type="ARBA" id="ARBA00012856"/>
    </source>
</evidence>
<evidence type="ECO:0000256" key="4">
    <source>
        <dbReference type="ARBA" id="ARBA00022563"/>
    </source>
</evidence>
<name>A0A368DQ68_9PROT</name>
<sequence length="168" mass="19455">MNIVSIIVAYDPNYLIGRDGKLPWHISNDLKYFKKLTMGNPVIMGRKTYESIGRPLPNRYNIIVTRDKNFTQDNCSIQYSLEDAVIKAKNYCEANNCEEIFIIGGSDIYNQSINIIKRAYITEVHKEFEGDSFFQPLGSEWIEITRQYQGNEIDEIPHSFVVFEKNGD</sequence>
<comment type="caution">
    <text evidence="11">The sequence shown here is derived from an EMBL/GenBank/DDBJ whole genome shotgun (WGS) entry which is preliminary data.</text>
</comment>
<dbReference type="Proteomes" id="UP000253570">
    <property type="component" value="Unassembled WGS sequence"/>
</dbReference>
<proteinExistence type="inferred from homology"/>
<keyword evidence="4 8" id="KW-0554">One-carbon metabolism</keyword>
<evidence type="ECO:0000256" key="9">
    <source>
        <dbReference type="RuleBase" id="RU004474"/>
    </source>
</evidence>
<dbReference type="InterPro" id="IPR012259">
    <property type="entry name" value="DHFR"/>
</dbReference>
<keyword evidence="5 8" id="KW-0521">NADP</keyword>
<accession>A0A368DQ68</accession>
<organism evidence="11 12">
    <name type="scientific">PS1 clade bacterium</name>
    <dbReference type="NCBI Taxonomy" id="2175152"/>
    <lineage>
        <taxon>Bacteria</taxon>
        <taxon>Pseudomonadati</taxon>
        <taxon>Pseudomonadota</taxon>
        <taxon>Alphaproteobacteria</taxon>
        <taxon>PS1 clade</taxon>
    </lineage>
</organism>
<comment type="function">
    <text evidence="7 8">Key enzyme in folate metabolism. Catalyzes an essential reaction for de novo glycine and purine synthesis, and for DNA precursor synthesis.</text>
</comment>
<keyword evidence="6 8" id="KW-0560">Oxidoreductase</keyword>
<dbReference type="GO" id="GO:0004146">
    <property type="term" value="F:dihydrofolate reductase activity"/>
    <property type="evidence" value="ECO:0007669"/>
    <property type="project" value="UniProtKB-EC"/>
</dbReference>
<feature type="domain" description="DHFR" evidence="10">
    <location>
        <begin position="3"/>
        <end position="165"/>
    </location>
</feature>
<dbReference type="PIRSF" id="PIRSF000194">
    <property type="entry name" value="DHFR"/>
    <property type="match status" value="1"/>
</dbReference>
<reference evidence="11 12" key="1">
    <citation type="journal article" date="2018" name="Microbiome">
        <title>Fine metagenomic profile of the Mediterranean stratified and mixed water columns revealed by assembly and recruitment.</title>
        <authorList>
            <person name="Haro-Moreno J.M."/>
            <person name="Lopez-Perez M."/>
            <person name="De La Torre J.R."/>
            <person name="Picazo A."/>
            <person name="Camacho A."/>
            <person name="Rodriguez-Valera F."/>
        </authorList>
    </citation>
    <scope>NUCLEOTIDE SEQUENCE [LARGE SCALE GENOMIC DNA]</scope>
    <source>
        <strain evidence="11">MED-G57</strain>
    </source>
</reference>
<evidence type="ECO:0000256" key="5">
    <source>
        <dbReference type="ARBA" id="ARBA00022857"/>
    </source>
</evidence>
<comment type="catalytic activity">
    <reaction evidence="8">
        <text>(6S)-5,6,7,8-tetrahydrofolate + NADP(+) = 7,8-dihydrofolate + NADPH + H(+)</text>
        <dbReference type="Rhea" id="RHEA:15009"/>
        <dbReference type="ChEBI" id="CHEBI:15378"/>
        <dbReference type="ChEBI" id="CHEBI:57451"/>
        <dbReference type="ChEBI" id="CHEBI:57453"/>
        <dbReference type="ChEBI" id="CHEBI:57783"/>
        <dbReference type="ChEBI" id="CHEBI:58349"/>
        <dbReference type="EC" id="1.5.1.3"/>
    </reaction>
</comment>
<evidence type="ECO:0000256" key="1">
    <source>
        <dbReference type="ARBA" id="ARBA00004903"/>
    </source>
</evidence>
<evidence type="ECO:0000256" key="6">
    <source>
        <dbReference type="ARBA" id="ARBA00023002"/>
    </source>
</evidence>
<evidence type="ECO:0000313" key="12">
    <source>
        <dbReference type="Proteomes" id="UP000253570"/>
    </source>
</evidence>
<dbReference type="SUPFAM" id="SSF53597">
    <property type="entry name" value="Dihydrofolate reductase-like"/>
    <property type="match status" value="1"/>
</dbReference>
<gene>
    <name evidence="11" type="ORF">DBW71_03645</name>
</gene>
<dbReference type="GO" id="GO:0046654">
    <property type="term" value="P:tetrahydrofolate biosynthetic process"/>
    <property type="evidence" value="ECO:0007669"/>
    <property type="project" value="UniProtKB-UniPathway"/>
</dbReference>
<dbReference type="UniPathway" id="UPA00077">
    <property type="reaction ID" value="UER00158"/>
</dbReference>
<protein>
    <recommendedName>
        <fullName evidence="3 8">Dihydrofolate reductase</fullName>
        <ecNumber evidence="3 8">1.5.1.3</ecNumber>
    </recommendedName>
</protein>
<dbReference type="PRINTS" id="PR00070">
    <property type="entry name" value="DHFR"/>
</dbReference>
<dbReference type="PROSITE" id="PS51330">
    <property type="entry name" value="DHFR_2"/>
    <property type="match status" value="1"/>
</dbReference>
<dbReference type="GO" id="GO:0046655">
    <property type="term" value="P:folic acid metabolic process"/>
    <property type="evidence" value="ECO:0007669"/>
    <property type="project" value="TreeGrafter"/>
</dbReference>